<reference evidence="1" key="1">
    <citation type="journal article" date="2023" name="Mol. Phylogenet. Evol.">
        <title>Genome-scale phylogeny and comparative genomics of the fungal order Sordariales.</title>
        <authorList>
            <person name="Hensen N."/>
            <person name="Bonometti L."/>
            <person name="Westerberg I."/>
            <person name="Brannstrom I.O."/>
            <person name="Guillou S."/>
            <person name="Cros-Aarteil S."/>
            <person name="Calhoun S."/>
            <person name="Haridas S."/>
            <person name="Kuo A."/>
            <person name="Mondo S."/>
            <person name="Pangilinan J."/>
            <person name="Riley R."/>
            <person name="LaButti K."/>
            <person name="Andreopoulos B."/>
            <person name="Lipzen A."/>
            <person name="Chen C."/>
            <person name="Yan M."/>
            <person name="Daum C."/>
            <person name="Ng V."/>
            <person name="Clum A."/>
            <person name="Steindorff A."/>
            <person name="Ohm R.A."/>
            <person name="Martin F."/>
            <person name="Silar P."/>
            <person name="Natvig D.O."/>
            <person name="Lalanne C."/>
            <person name="Gautier V."/>
            <person name="Ament-Velasquez S.L."/>
            <person name="Kruys A."/>
            <person name="Hutchinson M.I."/>
            <person name="Powell A.J."/>
            <person name="Barry K."/>
            <person name="Miller A.N."/>
            <person name="Grigoriev I.V."/>
            <person name="Debuchy R."/>
            <person name="Gladieux P."/>
            <person name="Hiltunen Thoren M."/>
            <person name="Johannesson H."/>
        </authorList>
    </citation>
    <scope>NUCLEOTIDE SEQUENCE</scope>
    <source>
        <strain evidence="1">PSN243</strain>
    </source>
</reference>
<reference evidence="1" key="2">
    <citation type="submission" date="2023-05" db="EMBL/GenBank/DDBJ databases">
        <authorList>
            <consortium name="Lawrence Berkeley National Laboratory"/>
            <person name="Steindorff A."/>
            <person name="Hensen N."/>
            <person name="Bonometti L."/>
            <person name="Westerberg I."/>
            <person name="Brannstrom I.O."/>
            <person name="Guillou S."/>
            <person name="Cros-Aarteil S."/>
            <person name="Calhoun S."/>
            <person name="Haridas S."/>
            <person name="Kuo A."/>
            <person name="Mondo S."/>
            <person name="Pangilinan J."/>
            <person name="Riley R."/>
            <person name="Labutti K."/>
            <person name="Andreopoulos B."/>
            <person name="Lipzen A."/>
            <person name="Chen C."/>
            <person name="Yanf M."/>
            <person name="Daum C."/>
            <person name="Ng V."/>
            <person name="Clum A."/>
            <person name="Ohm R."/>
            <person name="Martin F."/>
            <person name="Silar P."/>
            <person name="Natvig D."/>
            <person name="Lalanne C."/>
            <person name="Gautier V."/>
            <person name="Ament-Velasquez S.L."/>
            <person name="Kruys A."/>
            <person name="Hutchinson M.I."/>
            <person name="Powell A.J."/>
            <person name="Barry K."/>
            <person name="Miller A.N."/>
            <person name="Grigoriev I.V."/>
            <person name="Debuchy R."/>
            <person name="Gladieux P."/>
            <person name="Thoren M.H."/>
            <person name="Johannesson H."/>
        </authorList>
    </citation>
    <scope>NUCLEOTIDE SEQUENCE</scope>
    <source>
        <strain evidence="1">PSN243</strain>
    </source>
</reference>
<keyword evidence="2" id="KW-1185">Reference proteome</keyword>
<gene>
    <name evidence="1" type="ORF">QBC34DRAFT_460922</name>
</gene>
<proteinExistence type="predicted"/>
<dbReference type="AlphaFoldDB" id="A0AAV9GSR6"/>
<dbReference type="EMBL" id="MU865932">
    <property type="protein sequence ID" value="KAK4450472.1"/>
    <property type="molecule type" value="Genomic_DNA"/>
</dbReference>
<evidence type="ECO:0000313" key="2">
    <source>
        <dbReference type="Proteomes" id="UP001321760"/>
    </source>
</evidence>
<evidence type="ECO:0000313" key="1">
    <source>
        <dbReference type="EMBL" id="KAK4450472.1"/>
    </source>
</evidence>
<dbReference type="Proteomes" id="UP001321760">
    <property type="component" value="Unassembled WGS sequence"/>
</dbReference>
<accession>A0AAV9GSR6</accession>
<organism evidence="1 2">
    <name type="scientific">Podospora aff. communis PSN243</name>
    <dbReference type="NCBI Taxonomy" id="3040156"/>
    <lineage>
        <taxon>Eukaryota</taxon>
        <taxon>Fungi</taxon>
        <taxon>Dikarya</taxon>
        <taxon>Ascomycota</taxon>
        <taxon>Pezizomycotina</taxon>
        <taxon>Sordariomycetes</taxon>
        <taxon>Sordariomycetidae</taxon>
        <taxon>Sordariales</taxon>
        <taxon>Podosporaceae</taxon>
        <taxon>Podospora</taxon>
    </lineage>
</organism>
<name>A0AAV9GSR6_9PEZI</name>
<comment type="caution">
    <text evidence="1">The sequence shown here is derived from an EMBL/GenBank/DDBJ whole genome shotgun (WGS) entry which is preliminary data.</text>
</comment>
<protein>
    <submittedName>
        <fullName evidence="1">Uncharacterized protein</fullName>
    </submittedName>
</protein>
<sequence>MSLLTEMPSLVVETGRLEELGREMENCLLLAHDDLMIYGPNSPFHQTREENIRQARVSLFREYHRLVDVFVTAGELRGDAERTRRREDRELADRQIPLMPAGLQRLCPLVEMLHRAPFTGPELIRALVQLLDVALFEAFTILFVETVLRANAKDSRSFFYQRLRSRRFVPASSAHPLTDLGRNLHLLQEGTGPQRADALREFVRIVSAALLRPLDFYSWANVVQRKDEIVQAAKSIRDDIISTFAAFETPPQVTVDLDMINHNFEHADAFAGLGLLRAFS</sequence>